<organism evidence="1 2">
    <name type="scientific">Nostoc flagelliforme FACHB-838</name>
    <dbReference type="NCBI Taxonomy" id="2692904"/>
    <lineage>
        <taxon>Bacteria</taxon>
        <taxon>Bacillati</taxon>
        <taxon>Cyanobacteriota</taxon>
        <taxon>Cyanophyceae</taxon>
        <taxon>Nostocales</taxon>
        <taxon>Nostocaceae</taxon>
        <taxon>Nostoc</taxon>
    </lineage>
</organism>
<dbReference type="EMBL" id="JACJSI010000461">
    <property type="protein sequence ID" value="MBD2536452.1"/>
    <property type="molecule type" value="Genomic_DNA"/>
</dbReference>
<name>A0ABR8E3Z3_9NOSO</name>
<comment type="caution">
    <text evidence="1">The sequence shown here is derived from an EMBL/GenBank/DDBJ whole genome shotgun (WGS) entry which is preliminary data.</text>
</comment>
<keyword evidence="2" id="KW-1185">Reference proteome</keyword>
<sequence>MFEVLPQQWVVNKRATKPNLRARFPTNTPLIPPIVHISRTFGSKRENRLATLCFKSDVYDGLRLRYFLYPQIPAHQQPITSNHIL</sequence>
<evidence type="ECO:0008006" key="3">
    <source>
        <dbReference type="Google" id="ProtNLM"/>
    </source>
</evidence>
<proteinExistence type="predicted"/>
<gene>
    <name evidence="1" type="ORF">H6G97_47120</name>
</gene>
<evidence type="ECO:0000313" key="1">
    <source>
        <dbReference type="EMBL" id="MBD2536452.1"/>
    </source>
</evidence>
<dbReference type="RefSeq" id="WP_190947172.1">
    <property type="nucleotide sequence ID" value="NZ_JACJSI010000461.1"/>
</dbReference>
<dbReference type="Proteomes" id="UP000623440">
    <property type="component" value="Unassembled WGS sequence"/>
</dbReference>
<reference evidence="1 2" key="1">
    <citation type="journal article" date="2020" name="ISME J.">
        <title>Comparative genomics reveals insights into cyanobacterial evolution and habitat adaptation.</title>
        <authorList>
            <person name="Chen M.Y."/>
            <person name="Teng W.K."/>
            <person name="Zhao L."/>
            <person name="Hu C.X."/>
            <person name="Zhou Y.K."/>
            <person name="Han B.P."/>
            <person name="Song L.R."/>
            <person name="Shu W.S."/>
        </authorList>
    </citation>
    <scope>NUCLEOTIDE SEQUENCE [LARGE SCALE GENOMIC DNA]</scope>
    <source>
        <strain evidence="1 2">FACHB-838</strain>
    </source>
</reference>
<accession>A0ABR8E3Z3</accession>
<evidence type="ECO:0000313" key="2">
    <source>
        <dbReference type="Proteomes" id="UP000623440"/>
    </source>
</evidence>
<protein>
    <recommendedName>
        <fullName evidence="3">Transposase</fullName>
    </recommendedName>
</protein>